<dbReference type="CDD" id="cd04243">
    <property type="entry name" value="AAK_AK-HSDH-like"/>
    <property type="match status" value="1"/>
</dbReference>
<comment type="pathway">
    <text evidence="2">Amino-acid biosynthesis; L-lysine biosynthesis via DAP pathway; (S)-tetrahydrodipicolinate from L-aspartate: step 1/4.</text>
</comment>
<dbReference type="Proteomes" id="UP000282184">
    <property type="component" value="Unassembled WGS sequence"/>
</dbReference>
<accession>A0A431TZA2</accession>
<dbReference type="InterPro" id="IPR036291">
    <property type="entry name" value="NAD(P)-bd_dom_sf"/>
</dbReference>
<comment type="pathway">
    <text evidence="6">Amino-acid biosynthesis; L-threonine biosynthesis; L-threonine from L-aspartate: step 1/5.</text>
</comment>
<keyword evidence="17" id="KW-0521">NADP</keyword>
<evidence type="ECO:0000256" key="18">
    <source>
        <dbReference type="ARBA" id="ARBA00023002"/>
    </source>
</evidence>
<dbReference type="GO" id="GO:0009086">
    <property type="term" value="P:methionine biosynthetic process"/>
    <property type="evidence" value="ECO:0007669"/>
    <property type="project" value="UniProtKB-KW"/>
</dbReference>
<dbReference type="PROSITE" id="PS00324">
    <property type="entry name" value="ASPARTOKINASE"/>
    <property type="match status" value="1"/>
</dbReference>
<evidence type="ECO:0000256" key="26">
    <source>
        <dbReference type="ARBA" id="ARBA00048841"/>
    </source>
</evidence>
<dbReference type="InterPro" id="IPR054352">
    <property type="entry name" value="ACT_Aspartokinase"/>
</dbReference>
<feature type="domain" description="ACT" evidence="28">
    <location>
        <begin position="400"/>
        <end position="478"/>
    </location>
</feature>
<dbReference type="GO" id="GO:0009090">
    <property type="term" value="P:homoserine biosynthetic process"/>
    <property type="evidence" value="ECO:0007669"/>
    <property type="project" value="UniProtKB-ARBA"/>
</dbReference>
<keyword evidence="19" id="KW-0520">NAD</keyword>
<dbReference type="GO" id="GO:0005524">
    <property type="term" value="F:ATP binding"/>
    <property type="evidence" value="ECO:0007669"/>
    <property type="project" value="UniProtKB-KW"/>
</dbReference>
<evidence type="ECO:0000256" key="22">
    <source>
        <dbReference type="ARBA" id="ARBA00023167"/>
    </source>
</evidence>
<dbReference type="InterPro" id="IPR005106">
    <property type="entry name" value="Asp/hSer_DH_NAD-bd"/>
</dbReference>
<keyword evidence="21" id="KW-0457">Lysine biosynthesis</keyword>
<comment type="catalytic activity">
    <reaction evidence="26">
        <text>L-homoserine + NADP(+) = L-aspartate 4-semialdehyde + NADPH + H(+)</text>
        <dbReference type="Rhea" id="RHEA:15761"/>
        <dbReference type="ChEBI" id="CHEBI:15378"/>
        <dbReference type="ChEBI" id="CHEBI:57476"/>
        <dbReference type="ChEBI" id="CHEBI:57783"/>
        <dbReference type="ChEBI" id="CHEBI:58349"/>
        <dbReference type="ChEBI" id="CHEBI:537519"/>
        <dbReference type="EC" id="1.1.1.3"/>
    </reaction>
    <physiologicalReaction direction="right-to-left" evidence="26">
        <dbReference type="Rhea" id="RHEA:15763"/>
    </physiologicalReaction>
</comment>
<dbReference type="GO" id="GO:0009089">
    <property type="term" value="P:lysine biosynthetic process via diaminopimelate"/>
    <property type="evidence" value="ECO:0007669"/>
    <property type="project" value="UniProtKB-UniPathway"/>
</dbReference>
<evidence type="ECO:0000256" key="13">
    <source>
        <dbReference type="ARBA" id="ARBA00022723"/>
    </source>
</evidence>
<dbReference type="Gene3D" id="3.30.360.10">
    <property type="entry name" value="Dihydrodipicolinate Reductase, domain 2"/>
    <property type="match status" value="1"/>
</dbReference>
<dbReference type="GO" id="GO:0004072">
    <property type="term" value="F:aspartate kinase activity"/>
    <property type="evidence" value="ECO:0007669"/>
    <property type="project" value="UniProtKB-EC"/>
</dbReference>
<proteinExistence type="inferred from homology"/>
<keyword evidence="10" id="KW-0028">Amino-acid biosynthesis</keyword>
<evidence type="ECO:0000256" key="8">
    <source>
        <dbReference type="ARBA" id="ARBA00010046"/>
    </source>
</evidence>
<dbReference type="NCBIfam" id="NF006959">
    <property type="entry name" value="PRK09436.1"/>
    <property type="match status" value="1"/>
</dbReference>
<evidence type="ECO:0000259" key="28">
    <source>
        <dbReference type="PROSITE" id="PS51671"/>
    </source>
</evidence>
<dbReference type="InterPro" id="IPR002912">
    <property type="entry name" value="ACT_dom"/>
</dbReference>
<dbReference type="NCBIfam" id="TIGR00657">
    <property type="entry name" value="asp_kinases"/>
    <property type="match status" value="1"/>
</dbReference>
<evidence type="ECO:0000256" key="19">
    <source>
        <dbReference type="ARBA" id="ARBA00023027"/>
    </source>
</evidence>
<dbReference type="Gene3D" id="3.40.1160.10">
    <property type="entry name" value="Acetylglutamate kinase-like"/>
    <property type="match status" value="1"/>
</dbReference>
<evidence type="ECO:0000256" key="5">
    <source>
        <dbReference type="ARBA" id="ARBA00005062"/>
    </source>
</evidence>
<evidence type="ECO:0000256" key="23">
    <source>
        <dbReference type="ARBA" id="ARBA00023268"/>
    </source>
</evidence>
<evidence type="ECO:0000256" key="15">
    <source>
        <dbReference type="ARBA" id="ARBA00022777"/>
    </source>
</evidence>
<keyword evidence="14" id="KW-0547">Nucleotide-binding</keyword>
<comment type="caution">
    <text evidence="29">The sequence shown here is derived from an EMBL/GenBank/DDBJ whole genome shotgun (WGS) entry which is preliminary data.</text>
</comment>
<dbReference type="GO" id="GO:0050661">
    <property type="term" value="F:NADP binding"/>
    <property type="evidence" value="ECO:0007669"/>
    <property type="project" value="InterPro"/>
</dbReference>
<evidence type="ECO:0000256" key="3">
    <source>
        <dbReference type="ARBA" id="ARBA00004986"/>
    </source>
</evidence>
<comment type="function">
    <text evidence="24">Bifunctional aspartate kinase and homoserine dehydrogenase that catalyzes the first and the third steps toward the synthesis of lysine, methionine and threonine from aspartate.</text>
</comment>
<dbReference type="FunFam" id="3.40.50.720:FF:000083">
    <property type="entry name" value="Bifunctional aspartokinase/homoserine dehydrogenase"/>
    <property type="match status" value="1"/>
</dbReference>
<dbReference type="GO" id="GO:0004412">
    <property type="term" value="F:homoserine dehydrogenase activity"/>
    <property type="evidence" value="ECO:0007669"/>
    <property type="project" value="UniProtKB-EC"/>
</dbReference>
<keyword evidence="12" id="KW-0791">Threonine biosynthesis</keyword>
<evidence type="ECO:0000256" key="14">
    <source>
        <dbReference type="ARBA" id="ARBA00022741"/>
    </source>
</evidence>
<keyword evidence="22" id="KW-0486">Methionine biosynthesis</keyword>
<organism evidence="29 30">
    <name type="scientific">Hymenobacter gummosus</name>
    <dbReference type="NCBI Taxonomy" id="1776032"/>
    <lineage>
        <taxon>Bacteria</taxon>
        <taxon>Pseudomonadati</taxon>
        <taxon>Bacteroidota</taxon>
        <taxon>Cytophagia</taxon>
        <taxon>Cytophagales</taxon>
        <taxon>Hymenobacteraceae</taxon>
        <taxon>Hymenobacter</taxon>
    </lineage>
</organism>
<dbReference type="PIRSF" id="PIRSF000727">
    <property type="entry name" value="ThrA"/>
    <property type="match status" value="1"/>
</dbReference>
<evidence type="ECO:0000313" key="30">
    <source>
        <dbReference type="Proteomes" id="UP000282184"/>
    </source>
</evidence>
<comment type="catalytic activity">
    <reaction evidence="25">
        <text>L-aspartate + ATP = 4-phospho-L-aspartate + ADP</text>
        <dbReference type="Rhea" id="RHEA:23776"/>
        <dbReference type="ChEBI" id="CHEBI:29991"/>
        <dbReference type="ChEBI" id="CHEBI:30616"/>
        <dbReference type="ChEBI" id="CHEBI:57535"/>
        <dbReference type="ChEBI" id="CHEBI:456216"/>
        <dbReference type="EC" id="2.7.2.4"/>
    </reaction>
    <physiologicalReaction direction="left-to-right" evidence="25">
        <dbReference type="Rhea" id="RHEA:23777"/>
    </physiologicalReaction>
</comment>
<dbReference type="OrthoDB" id="9799110at2"/>
<dbReference type="PROSITE" id="PS01042">
    <property type="entry name" value="HOMOSER_DHGENASE"/>
    <property type="match status" value="1"/>
</dbReference>
<evidence type="ECO:0000256" key="27">
    <source>
        <dbReference type="ARBA" id="ARBA00049031"/>
    </source>
</evidence>
<dbReference type="SUPFAM" id="SSF51735">
    <property type="entry name" value="NAD(P)-binding Rossmann-fold domains"/>
    <property type="match status" value="1"/>
</dbReference>
<dbReference type="AlphaFoldDB" id="A0A431TZA2"/>
<evidence type="ECO:0000256" key="21">
    <source>
        <dbReference type="ARBA" id="ARBA00023154"/>
    </source>
</evidence>
<dbReference type="GO" id="GO:0009088">
    <property type="term" value="P:threonine biosynthetic process"/>
    <property type="evidence" value="ECO:0007669"/>
    <property type="project" value="UniProtKB-UniPathway"/>
</dbReference>
<evidence type="ECO:0000256" key="20">
    <source>
        <dbReference type="ARBA" id="ARBA00023053"/>
    </source>
</evidence>
<keyword evidence="18 29" id="KW-0560">Oxidoreductase</keyword>
<comment type="catalytic activity">
    <reaction evidence="27">
        <text>L-homoserine + NAD(+) = L-aspartate 4-semialdehyde + NADH + H(+)</text>
        <dbReference type="Rhea" id="RHEA:15757"/>
        <dbReference type="ChEBI" id="CHEBI:15378"/>
        <dbReference type="ChEBI" id="CHEBI:57476"/>
        <dbReference type="ChEBI" id="CHEBI:57540"/>
        <dbReference type="ChEBI" id="CHEBI:57945"/>
        <dbReference type="ChEBI" id="CHEBI:537519"/>
        <dbReference type="EC" id="1.1.1.3"/>
    </reaction>
    <physiologicalReaction direction="right-to-left" evidence="27">
        <dbReference type="Rhea" id="RHEA:15759"/>
    </physiologicalReaction>
</comment>
<dbReference type="Pfam" id="PF00742">
    <property type="entry name" value="Homoserine_dh"/>
    <property type="match status" value="1"/>
</dbReference>
<comment type="pathway">
    <text evidence="5">Amino-acid biosynthesis; L-methionine biosynthesis via de novo pathway; L-homoserine from L-aspartate: step 3/3.</text>
</comment>
<dbReference type="Pfam" id="PF00696">
    <property type="entry name" value="AA_kinase"/>
    <property type="match status" value="1"/>
</dbReference>
<comment type="cofactor">
    <cofactor evidence="1">
        <name>a metal cation</name>
        <dbReference type="ChEBI" id="CHEBI:25213"/>
    </cofactor>
</comment>
<evidence type="ECO:0000256" key="25">
    <source>
        <dbReference type="ARBA" id="ARBA00048561"/>
    </source>
</evidence>
<dbReference type="Pfam" id="PF03447">
    <property type="entry name" value="NAD_binding_3"/>
    <property type="match status" value="1"/>
</dbReference>
<dbReference type="Gene3D" id="3.40.50.720">
    <property type="entry name" value="NAD(P)-binding Rossmann-like Domain"/>
    <property type="match status" value="1"/>
</dbReference>
<sequence>MNVLKFGGTSVGSITSIGTLLDIVGREIQAGEAPVVVLSAMSGVTNLLVRAAEEAARGLPVAGHLQELERRHFEVVKALLDAARQNPVLTRLKLLFHELEDLLQGISSLRELSPATRDRVLSYGERCSTFLVSALAAGRFPAALFVDATELIRTDSHFGQARVETELTEQLIRGFVAEHPGRLLFVTGFIARDAEGRLTTLGRGGSDYTAAIFGAALGAREIQIWTDVNGMMTADPRLVQKAFSLPELSYTEAMELSYFGAKVIYPPTMIPAFLRRIPIVIRNTFDLDFAGTTIRHDCRATALPIKGISSIDAVSVINVEGSGMVGKAGFSGRLFSLLAREQINVILITQASSEHSITFAVAPPDAVRARQLIGQEFELELEARKLERPRIEDGLAVLAIVGENMKQTPGIAGKLFQALGRNGVNVRAIAQGSSEYNISVIIGHDDLAKALNAVHDAFFVALTKTLHVFVLGTGSIGRTLLGQLHAHQDFLREQNGVQVRVVGLSNSRRMLIAPNGIALDAWATALDNGQAEPANLEAFLARMKQLNLPNCVLVDNTAAPEPAEHYADVLAHSISVVTCNKIANSGPYARYRQLREAARQHGAAFYYETNVGAGLPIIRTLRDLRTSGDRVERIEAILSGTISYIFNNFRGEASFAEVVRRAQELGYTEPDPRDDLNGRDFMRKMLILARDAGHALEPEDVIIEPMLPEACLAAPTVEAFYAQLQAHAAYFEELKTRAAAAGQVLRYIGQLEDGRARISLQLVDEQHPFYQLSGADNVISFTTGRYKERPLVVKGPGAGAEVTAAGVFADLVNVGTR</sequence>
<keyword evidence="11 29" id="KW-0808">Transferase</keyword>
<dbReference type="SUPFAM" id="SSF55021">
    <property type="entry name" value="ACT-like"/>
    <property type="match status" value="2"/>
</dbReference>
<evidence type="ECO:0000256" key="6">
    <source>
        <dbReference type="ARBA" id="ARBA00005139"/>
    </source>
</evidence>
<evidence type="ECO:0000256" key="24">
    <source>
        <dbReference type="ARBA" id="ARBA00044938"/>
    </source>
</evidence>
<dbReference type="InterPro" id="IPR049638">
    <property type="entry name" value="AK-HD"/>
</dbReference>
<dbReference type="EMBL" id="RXOF01000012">
    <property type="protein sequence ID" value="RTQ47503.1"/>
    <property type="molecule type" value="Genomic_DNA"/>
</dbReference>
<dbReference type="UniPathway" id="UPA00034">
    <property type="reaction ID" value="UER00015"/>
</dbReference>
<dbReference type="InterPro" id="IPR036393">
    <property type="entry name" value="AceGlu_kinase-like_sf"/>
</dbReference>
<evidence type="ECO:0000256" key="2">
    <source>
        <dbReference type="ARBA" id="ARBA00004766"/>
    </source>
</evidence>
<dbReference type="InterPro" id="IPR001048">
    <property type="entry name" value="Asp/Glu/Uridylate_kinase"/>
</dbReference>
<dbReference type="PROSITE" id="PS51671">
    <property type="entry name" value="ACT"/>
    <property type="match status" value="1"/>
</dbReference>
<dbReference type="InterPro" id="IPR011147">
    <property type="entry name" value="Bifunc_Aspkin/hSer_DH"/>
</dbReference>
<comment type="pathway">
    <text evidence="3">Amino-acid biosynthesis; L-methionine biosynthesis via de novo pathway; L-homoserine from L-aspartate: step 1/3.</text>
</comment>
<dbReference type="GO" id="GO:0046872">
    <property type="term" value="F:metal ion binding"/>
    <property type="evidence" value="ECO:0007669"/>
    <property type="project" value="UniProtKB-KW"/>
</dbReference>
<comment type="pathway">
    <text evidence="4">Amino-acid biosynthesis; L-threonine biosynthesis; L-threonine from L-aspartate: step 3/5.</text>
</comment>
<dbReference type="UniPathway" id="UPA00051">
    <property type="reaction ID" value="UER00462"/>
</dbReference>
<evidence type="ECO:0000256" key="1">
    <source>
        <dbReference type="ARBA" id="ARBA00001920"/>
    </source>
</evidence>
<keyword evidence="23" id="KW-0511">Multifunctional enzyme</keyword>
<evidence type="ECO:0000256" key="10">
    <source>
        <dbReference type="ARBA" id="ARBA00022605"/>
    </source>
</evidence>
<name>A0A431TZA2_9BACT</name>
<evidence type="ECO:0000313" key="29">
    <source>
        <dbReference type="EMBL" id="RTQ47503.1"/>
    </source>
</evidence>
<dbReference type="Pfam" id="PF22468">
    <property type="entry name" value="ACT_9"/>
    <property type="match status" value="2"/>
</dbReference>
<keyword evidence="20" id="KW-0915">Sodium</keyword>
<evidence type="ECO:0000256" key="11">
    <source>
        <dbReference type="ARBA" id="ARBA00022679"/>
    </source>
</evidence>
<dbReference type="InterPro" id="IPR001342">
    <property type="entry name" value="HDH_cat"/>
</dbReference>
<comment type="subunit">
    <text evidence="9">Homotetramer.</text>
</comment>
<dbReference type="CDD" id="cd04921">
    <property type="entry name" value="ACT_AKi-HSDH-ThrA-like_1"/>
    <property type="match status" value="1"/>
</dbReference>
<keyword evidence="30" id="KW-1185">Reference proteome</keyword>
<evidence type="ECO:0000256" key="7">
    <source>
        <dbReference type="ARBA" id="ARBA00007952"/>
    </source>
</evidence>
<evidence type="ECO:0000256" key="9">
    <source>
        <dbReference type="ARBA" id="ARBA00011881"/>
    </source>
</evidence>
<dbReference type="UniPathway" id="UPA00050">
    <property type="reaction ID" value="UER00063"/>
</dbReference>
<evidence type="ECO:0000256" key="4">
    <source>
        <dbReference type="ARBA" id="ARBA00005056"/>
    </source>
</evidence>
<evidence type="ECO:0000256" key="17">
    <source>
        <dbReference type="ARBA" id="ARBA00022857"/>
    </source>
</evidence>
<dbReference type="SUPFAM" id="SSF55347">
    <property type="entry name" value="Glyceraldehyde-3-phosphate dehydrogenase-like, C-terminal domain"/>
    <property type="match status" value="1"/>
</dbReference>
<comment type="similarity">
    <text evidence="7">In the C-terminal section; belongs to the homoserine dehydrogenase family.</text>
</comment>
<comment type="similarity">
    <text evidence="8">In the N-terminal section; belongs to the aspartokinase family.</text>
</comment>
<keyword evidence="15 29" id="KW-0418">Kinase</keyword>
<dbReference type="InterPro" id="IPR045865">
    <property type="entry name" value="ACT-like_dom_sf"/>
</dbReference>
<dbReference type="CDD" id="cd04922">
    <property type="entry name" value="ACT_AKi-HSDH-ThrA_2"/>
    <property type="match status" value="1"/>
</dbReference>
<protein>
    <submittedName>
        <fullName evidence="29">Bifunctional aspartate kinase/homoserine dehydrogenase I</fullName>
        <ecNumber evidence="29">1.1.1.3</ecNumber>
        <ecNumber evidence="29">2.7.2.4</ecNumber>
    </submittedName>
</protein>
<keyword evidence="16" id="KW-0067">ATP-binding</keyword>
<gene>
    <name evidence="29" type="ORF">EJV47_18965</name>
</gene>
<dbReference type="FunFam" id="3.30.360.10:FF:000006">
    <property type="entry name" value="Bifunctional aspartokinase/homoserine dehydrogenase"/>
    <property type="match status" value="1"/>
</dbReference>
<dbReference type="PANTHER" id="PTHR43070">
    <property type="match status" value="1"/>
</dbReference>
<evidence type="ECO:0000256" key="12">
    <source>
        <dbReference type="ARBA" id="ARBA00022697"/>
    </source>
</evidence>
<evidence type="ECO:0000256" key="16">
    <source>
        <dbReference type="ARBA" id="ARBA00022840"/>
    </source>
</evidence>
<dbReference type="InterPro" id="IPR042199">
    <property type="entry name" value="AsparK_Bifunc_asparK/hSer_DH"/>
</dbReference>
<dbReference type="PANTHER" id="PTHR43070:SF5">
    <property type="entry name" value="HOMOSERINE DEHYDROGENASE"/>
    <property type="match status" value="1"/>
</dbReference>
<dbReference type="RefSeq" id="WP_126694755.1">
    <property type="nucleotide sequence ID" value="NZ_RXOF01000012.1"/>
</dbReference>
<dbReference type="Gene3D" id="3.30.2130.10">
    <property type="entry name" value="VC0802-like"/>
    <property type="match status" value="1"/>
</dbReference>
<dbReference type="InterPro" id="IPR019811">
    <property type="entry name" value="HDH_CS"/>
</dbReference>
<reference evidence="29 30" key="1">
    <citation type="submission" date="2018-12" db="EMBL/GenBank/DDBJ databases">
        <title>Hymenobacter gummosus sp. nov., isolated from a spring.</title>
        <authorList>
            <person name="Nie L."/>
        </authorList>
    </citation>
    <scope>NUCLEOTIDE SEQUENCE [LARGE SCALE GENOMIC DNA]</scope>
    <source>
        <strain evidence="29 30">KCTC 52166</strain>
    </source>
</reference>
<dbReference type="EC" id="2.7.2.4" evidence="29"/>
<dbReference type="InterPro" id="IPR018042">
    <property type="entry name" value="Aspartate_kinase_CS"/>
</dbReference>
<dbReference type="SUPFAM" id="SSF53633">
    <property type="entry name" value="Carbamate kinase-like"/>
    <property type="match status" value="1"/>
</dbReference>
<dbReference type="FunFam" id="3.30.2130.10:FF:000001">
    <property type="entry name" value="Bifunctional aspartokinase/homoserine dehydrogenase"/>
    <property type="match status" value="1"/>
</dbReference>
<dbReference type="Gene3D" id="1.20.120.1320">
    <property type="entry name" value="Aspartokinase, catalytic domain"/>
    <property type="match status" value="1"/>
</dbReference>
<dbReference type="EC" id="1.1.1.3" evidence="29"/>
<keyword evidence="13" id="KW-0479">Metal-binding</keyword>
<dbReference type="InterPro" id="IPR001341">
    <property type="entry name" value="Asp_kinase"/>
</dbReference>